<reference evidence="1 2" key="1">
    <citation type="submission" date="2020-02" db="EMBL/GenBank/DDBJ databases">
        <authorList>
            <person name="Ferguson B K."/>
        </authorList>
    </citation>
    <scope>NUCLEOTIDE SEQUENCE [LARGE SCALE GENOMIC DNA]</scope>
</reference>
<evidence type="ECO:0000313" key="2">
    <source>
        <dbReference type="Proteomes" id="UP000479000"/>
    </source>
</evidence>
<dbReference type="EMBL" id="CADCXU010032032">
    <property type="protein sequence ID" value="CAB0017872.1"/>
    <property type="molecule type" value="Genomic_DNA"/>
</dbReference>
<keyword evidence="2" id="KW-1185">Reference proteome</keyword>
<dbReference type="Proteomes" id="UP000479000">
    <property type="component" value="Unassembled WGS sequence"/>
</dbReference>
<feature type="non-terminal residue" evidence="1">
    <location>
        <position position="139"/>
    </location>
</feature>
<evidence type="ECO:0000313" key="1">
    <source>
        <dbReference type="EMBL" id="CAB0017872.1"/>
    </source>
</evidence>
<dbReference type="AlphaFoldDB" id="A0A6H5HM39"/>
<accession>A0A6H5HM39</accession>
<name>A0A6H5HM39_9HEMI</name>
<sequence length="139" mass="16018">MRVRWATTLSLTSTITSELVSNQRSNCVKNYDIQCDEKGDAVNAKRTLSMSFVKDERMDSYGVCEMYDSRNRRDNLSVDITYAQVSHPSVPSIGIAKRFRLYRIHFYVYHDLTVNAERGCASIKIRNFAHFCRCGEKTS</sequence>
<organism evidence="1 2">
    <name type="scientific">Nesidiocoris tenuis</name>
    <dbReference type="NCBI Taxonomy" id="355587"/>
    <lineage>
        <taxon>Eukaryota</taxon>
        <taxon>Metazoa</taxon>
        <taxon>Ecdysozoa</taxon>
        <taxon>Arthropoda</taxon>
        <taxon>Hexapoda</taxon>
        <taxon>Insecta</taxon>
        <taxon>Pterygota</taxon>
        <taxon>Neoptera</taxon>
        <taxon>Paraneoptera</taxon>
        <taxon>Hemiptera</taxon>
        <taxon>Heteroptera</taxon>
        <taxon>Panheteroptera</taxon>
        <taxon>Cimicomorpha</taxon>
        <taxon>Miridae</taxon>
        <taxon>Dicyphina</taxon>
        <taxon>Nesidiocoris</taxon>
    </lineage>
</organism>
<proteinExistence type="predicted"/>
<gene>
    <name evidence="1" type="ORF">NTEN_LOCUS21797</name>
</gene>
<protein>
    <submittedName>
        <fullName evidence="1">Uncharacterized protein</fullName>
    </submittedName>
</protein>